<evidence type="ECO:0000256" key="10">
    <source>
        <dbReference type="ARBA" id="ARBA00029409"/>
    </source>
</evidence>
<organism evidence="14 15">
    <name type="scientific">Herbaspirillum robiniae</name>
    <dbReference type="NCBI Taxonomy" id="2014887"/>
    <lineage>
        <taxon>Bacteria</taxon>
        <taxon>Pseudomonadati</taxon>
        <taxon>Pseudomonadota</taxon>
        <taxon>Betaproteobacteria</taxon>
        <taxon>Burkholderiales</taxon>
        <taxon>Oxalobacteraceae</taxon>
        <taxon>Herbaspirillum</taxon>
    </lineage>
</organism>
<dbReference type="PROSITE" id="PS00794">
    <property type="entry name" value="HPPK"/>
    <property type="match status" value="1"/>
</dbReference>
<evidence type="ECO:0000256" key="11">
    <source>
        <dbReference type="ARBA" id="ARBA00029766"/>
    </source>
</evidence>
<keyword evidence="5" id="KW-0808">Transferase</keyword>
<dbReference type="PANTHER" id="PTHR43071">
    <property type="entry name" value="2-AMINO-4-HYDROXY-6-HYDROXYMETHYLDIHYDROPTERIDINE PYROPHOSPHOKINASE"/>
    <property type="match status" value="1"/>
</dbReference>
<comment type="function">
    <text evidence="10">Catalyzes the transfer of pyrophosphate from adenosine triphosphate (ATP) to 6-hydroxymethyl-7,8-dihydropterin, an enzymatic step in folate biosynthesis pathway.</text>
</comment>
<dbReference type="UniPathway" id="UPA00077">
    <property type="reaction ID" value="UER00155"/>
</dbReference>
<dbReference type="Proteomes" id="UP000197596">
    <property type="component" value="Unassembled WGS sequence"/>
</dbReference>
<keyword evidence="6" id="KW-0547">Nucleotide-binding</keyword>
<dbReference type="NCBIfam" id="TIGR01498">
    <property type="entry name" value="folK"/>
    <property type="match status" value="1"/>
</dbReference>
<dbReference type="GO" id="GO:0005524">
    <property type="term" value="F:ATP binding"/>
    <property type="evidence" value="ECO:0007669"/>
    <property type="project" value="UniProtKB-KW"/>
</dbReference>
<evidence type="ECO:0000313" key="14">
    <source>
        <dbReference type="EMBL" id="OWY29447.1"/>
    </source>
</evidence>
<evidence type="ECO:0000256" key="4">
    <source>
        <dbReference type="ARBA" id="ARBA00016218"/>
    </source>
</evidence>
<accession>A0A246WSQ5</accession>
<evidence type="ECO:0000256" key="1">
    <source>
        <dbReference type="ARBA" id="ARBA00005051"/>
    </source>
</evidence>
<evidence type="ECO:0000256" key="8">
    <source>
        <dbReference type="ARBA" id="ARBA00022840"/>
    </source>
</evidence>
<evidence type="ECO:0000256" key="6">
    <source>
        <dbReference type="ARBA" id="ARBA00022741"/>
    </source>
</evidence>
<dbReference type="EMBL" id="NJGU01000005">
    <property type="protein sequence ID" value="OWY29447.1"/>
    <property type="molecule type" value="Genomic_DNA"/>
</dbReference>
<dbReference type="PANTHER" id="PTHR43071:SF1">
    <property type="entry name" value="2-AMINO-4-HYDROXY-6-HYDROXYMETHYLDIHYDROPTERIDINE PYROPHOSPHOKINASE"/>
    <property type="match status" value="1"/>
</dbReference>
<keyword evidence="8" id="KW-0067">ATP-binding</keyword>
<dbReference type="GO" id="GO:0046656">
    <property type="term" value="P:folic acid biosynthetic process"/>
    <property type="evidence" value="ECO:0007669"/>
    <property type="project" value="UniProtKB-KW"/>
</dbReference>
<comment type="similarity">
    <text evidence="2">Belongs to the HPPK family.</text>
</comment>
<evidence type="ECO:0000256" key="2">
    <source>
        <dbReference type="ARBA" id="ARBA00005810"/>
    </source>
</evidence>
<comment type="caution">
    <text evidence="14">The sequence shown here is derived from an EMBL/GenBank/DDBJ whole genome shotgun (WGS) entry which is preliminary data.</text>
</comment>
<sequence length="161" mass="17217">MQAQQTIAYIGIGGNLGDARATVEQAIVRLASLPGSQLLRVSSLYRTAPVDSSGDDYVNAVAQLATTLAPTDLLHALQQVELDHGRERPYRNAPRTLDLDVLLYGEARIDSAELQVPHPRMSQRAFVLAPLLEIDPAVSIPGAGPAAPYLAGITDQPISRL</sequence>
<evidence type="ECO:0000256" key="3">
    <source>
        <dbReference type="ARBA" id="ARBA00013253"/>
    </source>
</evidence>
<protein>
    <recommendedName>
        <fullName evidence="4">2-amino-4-hydroxy-6-hydroxymethyldihydropteridine pyrophosphokinase</fullName>
        <ecNumber evidence="3">2.7.6.3</ecNumber>
    </recommendedName>
    <alternativeName>
        <fullName evidence="11">6-hydroxymethyl-7,8-dihydropterin pyrophosphokinase</fullName>
    </alternativeName>
    <alternativeName>
        <fullName evidence="12">7,8-dihydro-6-hydroxymethylpterin-pyrophosphokinase</fullName>
    </alternativeName>
</protein>
<comment type="pathway">
    <text evidence="1">Cofactor biosynthesis; tetrahydrofolate biosynthesis; 2-amino-4-hydroxy-6-hydroxymethyl-7,8-dihydropteridine diphosphate from 7,8-dihydroneopterin triphosphate: step 4/4.</text>
</comment>
<evidence type="ECO:0000313" key="15">
    <source>
        <dbReference type="Proteomes" id="UP000197596"/>
    </source>
</evidence>
<dbReference type="InterPro" id="IPR035907">
    <property type="entry name" value="Hppk_sf"/>
</dbReference>
<dbReference type="RefSeq" id="WP_088751130.1">
    <property type="nucleotide sequence ID" value="NZ_NJGU01000005.1"/>
</dbReference>
<dbReference type="EC" id="2.7.6.3" evidence="3"/>
<dbReference type="GO" id="GO:0003848">
    <property type="term" value="F:2-amino-4-hydroxy-6-hydroxymethyldihydropteridine diphosphokinase activity"/>
    <property type="evidence" value="ECO:0007669"/>
    <property type="project" value="UniProtKB-EC"/>
</dbReference>
<dbReference type="CDD" id="cd00483">
    <property type="entry name" value="HPPK"/>
    <property type="match status" value="1"/>
</dbReference>
<dbReference type="Pfam" id="PF01288">
    <property type="entry name" value="HPPK"/>
    <property type="match status" value="1"/>
</dbReference>
<dbReference type="AlphaFoldDB" id="A0A246WSQ5"/>
<evidence type="ECO:0000256" key="9">
    <source>
        <dbReference type="ARBA" id="ARBA00022909"/>
    </source>
</evidence>
<keyword evidence="7 14" id="KW-0418">Kinase</keyword>
<dbReference type="InterPro" id="IPR000550">
    <property type="entry name" value="Hppk"/>
</dbReference>
<evidence type="ECO:0000256" key="12">
    <source>
        <dbReference type="ARBA" id="ARBA00033413"/>
    </source>
</evidence>
<dbReference type="GO" id="GO:0046654">
    <property type="term" value="P:tetrahydrofolate biosynthetic process"/>
    <property type="evidence" value="ECO:0007669"/>
    <property type="project" value="UniProtKB-UniPathway"/>
</dbReference>
<evidence type="ECO:0000256" key="5">
    <source>
        <dbReference type="ARBA" id="ARBA00022679"/>
    </source>
</evidence>
<dbReference type="Gene3D" id="3.30.70.560">
    <property type="entry name" value="7,8-Dihydro-6-hydroxymethylpterin-pyrophosphokinase HPPK"/>
    <property type="match status" value="1"/>
</dbReference>
<evidence type="ECO:0000259" key="13">
    <source>
        <dbReference type="PROSITE" id="PS00794"/>
    </source>
</evidence>
<proteinExistence type="inferred from homology"/>
<feature type="domain" description="7,8-dihydro-6-hydroxymethylpterin-pyrophosphokinase" evidence="13">
    <location>
        <begin position="91"/>
        <end position="102"/>
    </location>
</feature>
<reference evidence="14 15" key="1">
    <citation type="submission" date="2017-06" db="EMBL/GenBank/DDBJ databases">
        <title>Herbaspirillum phytohormonus sp. nov., isolated from the root nodule of Robinia pseudoacacia in lead-zinc mine.</title>
        <authorList>
            <person name="Fan M."/>
            <person name="Lin Y."/>
        </authorList>
    </citation>
    <scope>NUCLEOTIDE SEQUENCE [LARGE SCALE GENOMIC DNA]</scope>
    <source>
        <strain evidence="14 15">HZ10</strain>
    </source>
</reference>
<gene>
    <name evidence="14" type="primary">folK</name>
    <name evidence="14" type="ORF">CEJ42_11455</name>
</gene>
<dbReference type="SUPFAM" id="SSF55083">
    <property type="entry name" value="6-hydroxymethyl-7,8-dihydropterin pyrophosphokinase, HPPK"/>
    <property type="match status" value="1"/>
</dbReference>
<dbReference type="GO" id="GO:0016301">
    <property type="term" value="F:kinase activity"/>
    <property type="evidence" value="ECO:0007669"/>
    <property type="project" value="UniProtKB-KW"/>
</dbReference>
<keyword evidence="9" id="KW-0289">Folate biosynthesis</keyword>
<name>A0A246WSQ5_9BURK</name>
<evidence type="ECO:0000256" key="7">
    <source>
        <dbReference type="ARBA" id="ARBA00022777"/>
    </source>
</evidence>